<accession>A0A226E993</accession>
<feature type="chain" id="PRO_5012172109" evidence="3">
    <location>
        <begin position="23"/>
        <end position="564"/>
    </location>
</feature>
<feature type="compositionally biased region" description="Low complexity" evidence="1">
    <location>
        <begin position="101"/>
        <end position="135"/>
    </location>
</feature>
<dbReference type="EMBL" id="LNIX01000005">
    <property type="protein sequence ID" value="OXA54115.1"/>
    <property type="molecule type" value="Genomic_DNA"/>
</dbReference>
<proteinExistence type="predicted"/>
<evidence type="ECO:0000256" key="3">
    <source>
        <dbReference type="SAM" id="SignalP"/>
    </source>
</evidence>
<keyword evidence="2" id="KW-0812">Transmembrane</keyword>
<name>A0A226E993_FOLCA</name>
<keyword evidence="2" id="KW-1133">Transmembrane helix</keyword>
<gene>
    <name evidence="4" type="ORF">Fcan01_11093</name>
</gene>
<reference evidence="4 5" key="1">
    <citation type="submission" date="2015-12" db="EMBL/GenBank/DDBJ databases">
        <title>The genome of Folsomia candida.</title>
        <authorList>
            <person name="Faddeeva A."/>
            <person name="Derks M.F."/>
            <person name="Anvar Y."/>
            <person name="Smit S."/>
            <person name="Van Straalen N."/>
            <person name="Roelofs D."/>
        </authorList>
    </citation>
    <scope>NUCLEOTIDE SEQUENCE [LARGE SCALE GENOMIC DNA]</scope>
    <source>
        <strain evidence="4 5">VU population</strain>
        <tissue evidence="4">Whole body</tissue>
    </source>
</reference>
<keyword evidence="5" id="KW-1185">Reference proteome</keyword>
<evidence type="ECO:0000256" key="2">
    <source>
        <dbReference type="SAM" id="Phobius"/>
    </source>
</evidence>
<feature type="region of interest" description="Disordered" evidence="1">
    <location>
        <begin position="101"/>
        <end position="148"/>
    </location>
</feature>
<protein>
    <submittedName>
        <fullName evidence="4">Uncharacterized protein</fullName>
    </submittedName>
</protein>
<evidence type="ECO:0000313" key="4">
    <source>
        <dbReference type="EMBL" id="OXA54115.1"/>
    </source>
</evidence>
<evidence type="ECO:0000313" key="5">
    <source>
        <dbReference type="Proteomes" id="UP000198287"/>
    </source>
</evidence>
<dbReference type="Proteomes" id="UP000198287">
    <property type="component" value="Unassembled WGS sequence"/>
</dbReference>
<feature type="signal peptide" evidence="3">
    <location>
        <begin position="1"/>
        <end position="22"/>
    </location>
</feature>
<dbReference type="AlphaFoldDB" id="A0A226E993"/>
<sequence>MNFIQILPFLSTFFGLFSSSFSNLLQVPPIIWYESGVKLITNFTHETVSIQVPSPCDKLKYGLPSRYNRCSEEFEKHVLKPLEDLCSPNFANLHHVSKRSPQYPQQQQYYPNNNSPIQQNQQNFQIPNPNSNPNQDYPPPTQPNPQINQNQYRINQLDNEMQGIKNNLRATSDLAQNTKGRVDQLETNFQIIARKNQNLSLEFEELQRNYQDVRDTSQANYFERMTNEIESYKAGDRIFSLFGQKINFTKAQVAACHFNRREATLIFDVSRTIVADDIKILRASAFTFYHKFSGKDEKLGVKLEYVGPKYVAYNTTSNCVTPHGHNPSTDLVLLPELGEACATHDFNHPDTLAKYWRKSCEPMYYLDQGTIQVKKFGDNYYTYCAGHEVNAYKKWINCPPHVFSIHGNETVSLTIRVRPSGGDEQIIRLQNPFLTTAVVKNHANFSEELSTKVTHILMPQLGSISFDMFPLSGSCPNSNDMEKAEKSRIEMAPASFVTGGRDDGSSSKVSLYVGVLALCLTLVNCGIIIYFRLEEKKYRLRAGRNNGWGTEEPSRQPMIMDIIK</sequence>
<comment type="caution">
    <text evidence="4">The sequence shown here is derived from an EMBL/GenBank/DDBJ whole genome shotgun (WGS) entry which is preliminary data.</text>
</comment>
<evidence type="ECO:0000256" key="1">
    <source>
        <dbReference type="SAM" id="MobiDB-lite"/>
    </source>
</evidence>
<keyword evidence="3" id="KW-0732">Signal</keyword>
<organism evidence="4 5">
    <name type="scientific">Folsomia candida</name>
    <name type="common">Springtail</name>
    <dbReference type="NCBI Taxonomy" id="158441"/>
    <lineage>
        <taxon>Eukaryota</taxon>
        <taxon>Metazoa</taxon>
        <taxon>Ecdysozoa</taxon>
        <taxon>Arthropoda</taxon>
        <taxon>Hexapoda</taxon>
        <taxon>Collembola</taxon>
        <taxon>Entomobryomorpha</taxon>
        <taxon>Isotomoidea</taxon>
        <taxon>Isotomidae</taxon>
        <taxon>Proisotominae</taxon>
        <taxon>Folsomia</taxon>
    </lineage>
</organism>
<keyword evidence="2" id="KW-0472">Membrane</keyword>
<feature type="transmembrane region" description="Helical" evidence="2">
    <location>
        <begin position="511"/>
        <end position="531"/>
    </location>
</feature>